<dbReference type="PROSITE" id="PS50949">
    <property type="entry name" value="HTH_GNTR"/>
    <property type="match status" value="1"/>
</dbReference>
<dbReference type="PANTHER" id="PTHR43537">
    <property type="entry name" value="TRANSCRIPTIONAL REGULATOR, GNTR FAMILY"/>
    <property type="match status" value="1"/>
</dbReference>
<accession>A0A1I2MND7</accession>
<dbReference type="InterPro" id="IPR011711">
    <property type="entry name" value="GntR_C"/>
</dbReference>
<dbReference type="InterPro" id="IPR036390">
    <property type="entry name" value="WH_DNA-bd_sf"/>
</dbReference>
<dbReference type="CDD" id="cd07377">
    <property type="entry name" value="WHTH_GntR"/>
    <property type="match status" value="1"/>
</dbReference>
<dbReference type="SUPFAM" id="SSF48008">
    <property type="entry name" value="GntR ligand-binding domain-like"/>
    <property type="match status" value="1"/>
</dbReference>
<evidence type="ECO:0000313" key="6">
    <source>
        <dbReference type="EMBL" id="SFF90886.1"/>
    </source>
</evidence>
<dbReference type="SMART" id="SM00895">
    <property type="entry name" value="FCD"/>
    <property type="match status" value="1"/>
</dbReference>
<dbReference type="EMBL" id="FOND01000032">
    <property type="protein sequence ID" value="SFF90886.1"/>
    <property type="molecule type" value="Genomic_DNA"/>
</dbReference>
<evidence type="ECO:0000256" key="2">
    <source>
        <dbReference type="ARBA" id="ARBA00023125"/>
    </source>
</evidence>
<evidence type="ECO:0000256" key="3">
    <source>
        <dbReference type="ARBA" id="ARBA00023163"/>
    </source>
</evidence>
<name>A0A1I2MND7_9ACTN</name>
<evidence type="ECO:0000259" key="5">
    <source>
        <dbReference type="PROSITE" id="PS50949"/>
    </source>
</evidence>
<dbReference type="SUPFAM" id="SSF46785">
    <property type="entry name" value="Winged helix' DNA-binding domain"/>
    <property type="match status" value="1"/>
</dbReference>
<dbReference type="STRING" id="1798228.SAMN05216574_13221"/>
<dbReference type="GO" id="GO:0003677">
    <property type="term" value="F:DNA binding"/>
    <property type="evidence" value="ECO:0007669"/>
    <property type="project" value="UniProtKB-KW"/>
</dbReference>
<dbReference type="Gene3D" id="1.20.120.530">
    <property type="entry name" value="GntR ligand-binding domain-like"/>
    <property type="match status" value="1"/>
</dbReference>
<dbReference type="InterPro" id="IPR008920">
    <property type="entry name" value="TF_FadR/GntR_C"/>
</dbReference>
<keyword evidence="3" id="KW-0804">Transcription</keyword>
<dbReference type="PANTHER" id="PTHR43537:SF24">
    <property type="entry name" value="GLUCONATE OPERON TRANSCRIPTIONAL REPRESSOR"/>
    <property type="match status" value="1"/>
</dbReference>
<organism evidence="6 7">
    <name type="scientific">Blastococcus tunisiensis</name>
    <dbReference type="NCBI Taxonomy" id="1798228"/>
    <lineage>
        <taxon>Bacteria</taxon>
        <taxon>Bacillati</taxon>
        <taxon>Actinomycetota</taxon>
        <taxon>Actinomycetes</taxon>
        <taxon>Geodermatophilales</taxon>
        <taxon>Geodermatophilaceae</taxon>
        <taxon>Blastococcus</taxon>
    </lineage>
</organism>
<dbReference type="InterPro" id="IPR036388">
    <property type="entry name" value="WH-like_DNA-bd_sf"/>
</dbReference>
<dbReference type="AlphaFoldDB" id="A0A1I2MND7"/>
<dbReference type="SMART" id="SM00345">
    <property type="entry name" value="HTH_GNTR"/>
    <property type="match status" value="1"/>
</dbReference>
<reference evidence="7" key="1">
    <citation type="submission" date="2016-10" db="EMBL/GenBank/DDBJ databases">
        <authorList>
            <person name="Varghese N."/>
            <person name="Submissions S."/>
        </authorList>
    </citation>
    <scope>NUCLEOTIDE SEQUENCE [LARGE SCALE GENOMIC DNA]</scope>
    <source>
        <strain evidence="7">DSM 46838</strain>
    </source>
</reference>
<keyword evidence="1" id="KW-0805">Transcription regulation</keyword>
<dbReference type="RefSeq" id="WP_217640861.1">
    <property type="nucleotide sequence ID" value="NZ_FOND01000032.1"/>
</dbReference>
<protein>
    <submittedName>
        <fullName evidence="6">DNA-binding transcriptional regulator, GntR family</fullName>
    </submittedName>
</protein>
<evidence type="ECO:0000256" key="4">
    <source>
        <dbReference type="SAM" id="Coils"/>
    </source>
</evidence>
<keyword evidence="7" id="KW-1185">Reference proteome</keyword>
<feature type="domain" description="HTH gntR-type" evidence="5">
    <location>
        <begin position="26"/>
        <end position="93"/>
    </location>
</feature>
<dbReference type="GO" id="GO:0003700">
    <property type="term" value="F:DNA-binding transcription factor activity"/>
    <property type="evidence" value="ECO:0007669"/>
    <property type="project" value="InterPro"/>
</dbReference>
<proteinExistence type="predicted"/>
<dbReference type="Pfam" id="PF07729">
    <property type="entry name" value="FCD"/>
    <property type="match status" value="1"/>
</dbReference>
<feature type="coiled-coil region" evidence="4">
    <location>
        <begin position="121"/>
        <end position="148"/>
    </location>
</feature>
<evidence type="ECO:0000256" key="1">
    <source>
        <dbReference type="ARBA" id="ARBA00023015"/>
    </source>
</evidence>
<keyword evidence="4" id="KW-0175">Coiled coil</keyword>
<evidence type="ECO:0000313" key="7">
    <source>
        <dbReference type="Proteomes" id="UP000198589"/>
    </source>
</evidence>
<dbReference type="InterPro" id="IPR000524">
    <property type="entry name" value="Tscrpt_reg_HTH_GntR"/>
</dbReference>
<sequence length="241" mass="26561">MEPGAPGPDARGGRTAAADFRKRRRAHLSDEVASYIRDLIMSGEVRQGEFLRLERIAEEVGVSATPVREALLSLRGEGFVSLEAHRGFVVAPLSRQDVVDLFRVQADAAAELTGRAAERMSPEVVDRLAELQEQLEEAARRGAAGEMEDLNFRFHRLVYRSADSAKLIWVLGSVARYAPRRFYASIHGWQGASVAEHGAIIDALRHRDAEKARGTMRSHVDHAGELLVAHLESRGFWAGAS</sequence>
<keyword evidence="2 6" id="KW-0238">DNA-binding</keyword>
<gene>
    <name evidence="6" type="ORF">SAMN05216574_13221</name>
</gene>
<dbReference type="Gene3D" id="1.10.10.10">
    <property type="entry name" value="Winged helix-like DNA-binding domain superfamily/Winged helix DNA-binding domain"/>
    <property type="match status" value="1"/>
</dbReference>
<dbReference type="Proteomes" id="UP000198589">
    <property type="component" value="Unassembled WGS sequence"/>
</dbReference>
<dbReference type="Pfam" id="PF00392">
    <property type="entry name" value="GntR"/>
    <property type="match status" value="1"/>
</dbReference>